<dbReference type="Proteomes" id="UP000799436">
    <property type="component" value="Unassembled WGS sequence"/>
</dbReference>
<name>A0A6G1LM90_9PEZI</name>
<gene>
    <name evidence="2" type="ORF">EJ03DRAFT_333235</name>
</gene>
<reference evidence="2" key="1">
    <citation type="journal article" date="2020" name="Stud. Mycol.">
        <title>101 Dothideomycetes genomes: a test case for predicting lifestyles and emergence of pathogens.</title>
        <authorList>
            <person name="Haridas S."/>
            <person name="Albert R."/>
            <person name="Binder M."/>
            <person name="Bloem J."/>
            <person name="Labutti K."/>
            <person name="Salamov A."/>
            <person name="Andreopoulos B."/>
            <person name="Baker S."/>
            <person name="Barry K."/>
            <person name="Bills G."/>
            <person name="Bluhm B."/>
            <person name="Cannon C."/>
            <person name="Castanera R."/>
            <person name="Culley D."/>
            <person name="Daum C."/>
            <person name="Ezra D."/>
            <person name="Gonzalez J."/>
            <person name="Henrissat B."/>
            <person name="Kuo A."/>
            <person name="Liang C."/>
            <person name="Lipzen A."/>
            <person name="Lutzoni F."/>
            <person name="Magnuson J."/>
            <person name="Mondo S."/>
            <person name="Nolan M."/>
            <person name="Ohm R."/>
            <person name="Pangilinan J."/>
            <person name="Park H.-J."/>
            <person name="Ramirez L."/>
            <person name="Alfaro M."/>
            <person name="Sun H."/>
            <person name="Tritt A."/>
            <person name="Yoshinaga Y."/>
            <person name="Zwiers L.-H."/>
            <person name="Turgeon B."/>
            <person name="Goodwin S."/>
            <person name="Spatafora J."/>
            <person name="Crous P."/>
            <person name="Grigoriev I."/>
        </authorList>
    </citation>
    <scope>NUCLEOTIDE SEQUENCE</scope>
    <source>
        <strain evidence="2">CBS 116005</strain>
    </source>
</reference>
<proteinExistence type="predicted"/>
<dbReference type="EMBL" id="ML995810">
    <property type="protein sequence ID" value="KAF2773538.1"/>
    <property type="molecule type" value="Genomic_DNA"/>
</dbReference>
<organism evidence="2 3">
    <name type="scientific">Teratosphaeria nubilosa</name>
    <dbReference type="NCBI Taxonomy" id="161662"/>
    <lineage>
        <taxon>Eukaryota</taxon>
        <taxon>Fungi</taxon>
        <taxon>Dikarya</taxon>
        <taxon>Ascomycota</taxon>
        <taxon>Pezizomycotina</taxon>
        <taxon>Dothideomycetes</taxon>
        <taxon>Dothideomycetidae</taxon>
        <taxon>Mycosphaerellales</taxon>
        <taxon>Teratosphaeriaceae</taxon>
        <taxon>Teratosphaeria</taxon>
    </lineage>
</organism>
<evidence type="ECO:0000313" key="2">
    <source>
        <dbReference type="EMBL" id="KAF2773538.1"/>
    </source>
</evidence>
<dbReference type="AlphaFoldDB" id="A0A6G1LM90"/>
<accession>A0A6G1LM90</accession>
<evidence type="ECO:0000256" key="1">
    <source>
        <dbReference type="SAM" id="MobiDB-lite"/>
    </source>
</evidence>
<protein>
    <submittedName>
        <fullName evidence="2">Uncharacterized protein</fullName>
    </submittedName>
</protein>
<evidence type="ECO:0000313" key="3">
    <source>
        <dbReference type="Proteomes" id="UP000799436"/>
    </source>
</evidence>
<feature type="compositionally biased region" description="Polar residues" evidence="1">
    <location>
        <begin position="1"/>
        <end position="40"/>
    </location>
</feature>
<feature type="region of interest" description="Disordered" evidence="1">
    <location>
        <begin position="1"/>
        <end position="43"/>
    </location>
</feature>
<keyword evidence="3" id="KW-1185">Reference proteome</keyword>
<sequence length="142" mass="15501">MHDSSAPSRPQTPKNPTVCETTISTADSKPHLPTTTSQRPETPFVKTTLKMPRPLHAIAILLSATFATAGVIVPDAPVGPIYRPCRDQTNCQDTLSGACPVYNCHGIYTSNAWDVFGPQVLGAIEVWVVEAQEQRYVICRPR</sequence>